<keyword evidence="7" id="KW-1185">Reference proteome</keyword>
<name>A0A8K0F2E0_ANDGO</name>
<proteinExistence type="inferred from homology"/>
<feature type="region of interest" description="Disordered" evidence="5">
    <location>
        <begin position="76"/>
        <end position="106"/>
    </location>
</feature>
<sequence length="395" mass="43439">MERDEMMMKRGGKRFIDIGANLTDCMFAGVYNSKQAHPADVSHVLRRAVSAGADRIVITAGRLSDTLEALAMIERCSTEQPPSSSSSPPSSSLSSPPSGEKQEACEPRLDEELRVQMWTTVGVHPTRARLGESECVRIAGFLKGLRDLGEQDWRLEKIAAIGEVGLDYDRVEFASKEEQSHVLRSILSAVVPYMPGKPLFLHARGDGCVADLLEILTEHADLFRQHNITTGVVHSFDGSAADARQVVEFQPLHLMIGVNGCSLRTEENLAVLREHVPISRLLLETDAPWCDIRPTHASAKLLAASAANRALTAKQGEQEPQVQPEDTHLSTTLAAGFEVRKKEKWSAHCCVKGRNEPAMIVTVAAVLAELYSIPFDDLATHCERNTLLWLRNPQP</sequence>
<keyword evidence="2" id="KW-0540">Nuclease</keyword>
<dbReference type="CDD" id="cd01310">
    <property type="entry name" value="TatD_DNAse"/>
    <property type="match status" value="1"/>
</dbReference>
<accession>A0A8K0F2E0</accession>
<dbReference type="InterPro" id="IPR001130">
    <property type="entry name" value="TatD-like"/>
</dbReference>
<dbReference type="Gene3D" id="3.20.20.140">
    <property type="entry name" value="Metal-dependent hydrolases"/>
    <property type="match status" value="1"/>
</dbReference>
<gene>
    <name evidence="6" type="ORF">ANDGO_03432</name>
</gene>
<dbReference type="EMBL" id="VRVR01000013">
    <property type="protein sequence ID" value="KAF0852853.1"/>
    <property type="molecule type" value="Genomic_DNA"/>
</dbReference>
<dbReference type="InterPro" id="IPR050891">
    <property type="entry name" value="TatD-type_Hydrolase"/>
</dbReference>
<dbReference type="OrthoDB" id="6079689at2759"/>
<protein>
    <submittedName>
        <fullName evidence="6">Sec-independent protein translocase protein TatD (Deoxyribonuclease)</fullName>
    </submittedName>
</protein>
<reference evidence="6" key="1">
    <citation type="submission" date="2019-09" db="EMBL/GenBank/DDBJ databases">
        <title>The Mitochondrial Proteome of the Jakobid, Andalucia godoyi, a Protist With the Most Gene-Rich and Bacteria-Like Mitochondrial Genome.</title>
        <authorList>
            <person name="Gray M.W."/>
            <person name="Burger G."/>
            <person name="Derelle R."/>
            <person name="Klimes V."/>
            <person name="Leger M."/>
            <person name="Sarrasin M."/>
            <person name="Vlcek C."/>
            <person name="Roger A.J."/>
            <person name="Elias M."/>
            <person name="Lang B.F."/>
        </authorList>
    </citation>
    <scope>NUCLEOTIDE SEQUENCE</scope>
    <source>
        <strain evidence="6">And28</strain>
    </source>
</reference>
<dbReference type="GO" id="GO:0008296">
    <property type="term" value="F:3'-5'-DNA exonuclease activity"/>
    <property type="evidence" value="ECO:0007669"/>
    <property type="project" value="TreeGrafter"/>
</dbReference>
<evidence type="ECO:0000256" key="4">
    <source>
        <dbReference type="ARBA" id="ARBA00022801"/>
    </source>
</evidence>
<dbReference type="GO" id="GO:0005829">
    <property type="term" value="C:cytosol"/>
    <property type="evidence" value="ECO:0007669"/>
    <property type="project" value="TreeGrafter"/>
</dbReference>
<evidence type="ECO:0000256" key="1">
    <source>
        <dbReference type="ARBA" id="ARBA00009275"/>
    </source>
</evidence>
<keyword evidence="4" id="KW-0378">Hydrolase</keyword>
<feature type="compositionally biased region" description="Low complexity" evidence="5">
    <location>
        <begin position="81"/>
        <end position="98"/>
    </location>
</feature>
<evidence type="ECO:0000256" key="2">
    <source>
        <dbReference type="ARBA" id="ARBA00022722"/>
    </source>
</evidence>
<comment type="caution">
    <text evidence="6">The sequence shown here is derived from an EMBL/GenBank/DDBJ whole genome shotgun (WGS) entry which is preliminary data.</text>
</comment>
<dbReference type="SUPFAM" id="SSF51556">
    <property type="entry name" value="Metallo-dependent hydrolases"/>
    <property type="match status" value="1"/>
</dbReference>
<dbReference type="Proteomes" id="UP000799049">
    <property type="component" value="Unassembled WGS sequence"/>
</dbReference>
<dbReference type="InterPro" id="IPR032466">
    <property type="entry name" value="Metal_Hydrolase"/>
</dbReference>
<dbReference type="PANTHER" id="PTHR10060">
    <property type="entry name" value="TATD FAMILY DEOXYRIBONUCLEASE"/>
    <property type="match status" value="1"/>
</dbReference>
<evidence type="ECO:0000313" key="6">
    <source>
        <dbReference type="EMBL" id="KAF0852853.1"/>
    </source>
</evidence>
<dbReference type="Pfam" id="PF01026">
    <property type="entry name" value="TatD_DNase"/>
    <property type="match status" value="1"/>
</dbReference>
<evidence type="ECO:0000256" key="3">
    <source>
        <dbReference type="ARBA" id="ARBA00022723"/>
    </source>
</evidence>
<evidence type="ECO:0000256" key="5">
    <source>
        <dbReference type="SAM" id="MobiDB-lite"/>
    </source>
</evidence>
<dbReference type="AlphaFoldDB" id="A0A8K0F2E0"/>
<dbReference type="GO" id="GO:0046872">
    <property type="term" value="F:metal ion binding"/>
    <property type="evidence" value="ECO:0007669"/>
    <property type="project" value="UniProtKB-KW"/>
</dbReference>
<organism evidence="6 7">
    <name type="scientific">Andalucia godoyi</name>
    <name type="common">Flagellate</name>
    <dbReference type="NCBI Taxonomy" id="505711"/>
    <lineage>
        <taxon>Eukaryota</taxon>
        <taxon>Discoba</taxon>
        <taxon>Jakobida</taxon>
        <taxon>Andalucina</taxon>
        <taxon>Andaluciidae</taxon>
        <taxon>Andalucia</taxon>
    </lineage>
</organism>
<evidence type="ECO:0000313" key="7">
    <source>
        <dbReference type="Proteomes" id="UP000799049"/>
    </source>
</evidence>
<keyword evidence="3" id="KW-0479">Metal-binding</keyword>
<comment type="similarity">
    <text evidence="1">Belongs to the metallo-dependent hydrolases superfamily. TatD-type hydrolase family.</text>
</comment>
<dbReference type="PANTHER" id="PTHR10060:SF15">
    <property type="entry name" value="DEOXYRIBONUCLEASE TATDN1"/>
    <property type="match status" value="1"/>
</dbReference>